<dbReference type="GO" id="GO:0004016">
    <property type="term" value="F:adenylate cyclase activity"/>
    <property type="evidence" value="ECO:0007669"/>
    <property type="project" value="UniProtKB-EC"/>
</dbReference>
<feature type="compositionally biased region" description="Polar residues" evidence="17">
    <location>
        <begin position="2155"/>
        <end position="2166"/>
    </location>
</feature>
<dbReference type="GO" id="GO:0005737">
    <property type="term" value="C:cytoplasm"/>
    <property type="evidence" value="ECO:0007669"/>
    <property type="project" value="TreeGrafter"/>
</dbReference>
<dbReference type="GO" id="GO:0035556">
    <property type="term" value="P:intracellular signal transduction"/>
    <property type="evidence" value="ECO:0007669"/>
    <property type="project" value="InterPro"/>
</dbReference>
<dbReference type="InterPro" id="IPR029787">
    <property type="entry name" value="Nucleotide_cyclase"/>
</dbReference>
<dbReference type="InterPro" id="IPR001611">
    <property type="entry name" value="Leu-rich_rpt"/>
</dbReference>
<evidence type="ECO:0000256" key="4">
    <source>
        <dbReference type="ARBA" id="ARBA00005381"/>
    </source>
</evidence>
<evidence type="ECO:0000256" key="16">
    <source>
        <dbReference type="ARBA" id="ARBA00032637"/>
    </source>
</evidence>
<name>A0A8K0KVF5_9PEZI</name>
<dbReference type="SMART" id="SM00369">
    <property type="entry name" value="LRR_TYP"/>
    <property type="match status" value="11"/>
</dbReference>
<dbReference type="InterPro" id="IPR003591">
    <property type="entry name" value="Leu-rich_rpt_typical-subtyp"/>
</dbReference>
<accession>A0A8K0KVF5</accession>
<evidence type="ECO:0000313" key="22">
    <source>
        <dbReference type="Proteomes" id="UP000809789"/>
    </source>
</evidence>
<dbReference type="CDD" id="cd07302">
    <property type="entry name" value="CHD"/>
    <property type="match status" value="1"/>
</dbReference>
<feature type="region of interest" description="Disordered" evidence="17">
    <location>
        <begin position="199"/>
        <end position="497"/>
    </location>
</feature>
<feature type="compositionally biased region" description="Basic and acidic residues" evidence="17">
    <location>
        <begin position="2204"/>
        <end position="2213"/>
    </location>
</feature>
<dbReference type="FunFam" id="3.80.10.10:FF:000408">
    <property type="entry name" value="Adenylate cyclase"/>
    <property type="match status" value="1"/>
</dbReference>
<dbReference type="SUPFAM" id="SSF55073">
    <property type="entry name" value="Nucleotide cyclase"/>
    <property type="match status" value="1"/>
</dbReference>
<feature type="compositionally biased region" description="Polar residues" evidence="17">
    <location>
        <begin position="1"/>
        <end position="20"/>
    </location>
</feature>
<feature type="domain" description="PPM-type phosphatase" evidence="20">
    <location>
        <begin position="1385"/>
        <end position="1663"/>
    </location>
</feature>
<dbReference type="PANTHER" id="PTHR48051:SF46">
    <property type="entry name" value="LEUCINE RICH REPEAT-CONTAINING DOMAIN PROTEIN"/>
    <property type="match status" value="1"/>
</dbReference>
<protein>
    <recommendedName>
        <fullName evidence="6">Adenylate cyclase</fullName>
        <ecNumber evidence="5">4.6.1.1</ecNumber>
    </recommendedName>
    <alternativeName>
        <fullName evidence="15">ATP pyrophosphate-lyase</fullName>
    </alternativeName>
    <alternativeName>
        <fullName evidence="16">Adenylyl cyclase</fullName>
    </alternativeName>
</protein>
<keyword evidence="14" id="KW-0456">Lyase</keyword>
<dbReference type="FunFam" id="3.60.40.10:FF:000055">
    <property type="entry name" value="Adenylate cyclase AcyA"/>
    <property type="match status" value="1"/>
</dbReference>
<dbReference type="InterPro" id="IPR001932">
    <property type="entry name" value="PPM-type_phosphatase-like_dom"/>
</dbReference>
<evidence type="ECO:0000259" key="19">
    <source>
        <dbReference type="PROSITE" id="PS50200"/>
    </source>
</evidence>
<feature type="compositionally biased region" description="Low complexity" evidence="17">
    <location>
        <begin position="350"/>
        <end position="367"/>
    </location>
</feature>
<dbReference type="PROSITE" id="PS51746">
    <property type="entry name" value="PPM_2"/>
    <property type="match status" value="1"/>
</dbReference>
<organism evidence="21 22">
    <name type="scientific">Elsinoe batatas</name>
    <dbReference type="NCBI Taxonomy" id="2601811"/>
    <lineage>
        <taxon>Eukaryota</taxon>
        <taxon>Fungi</taxon>
        <taxon>Dikarya</taxon>
        <taxon>Ascomycota</taxon>
        <taxon>Pezizomycotina</taxon>
        <taxon>Dothideomycetes</taxon>
        <taxon>Dothideomycetidae</taxon>
        <taxon>Myriangiales</taxon>
        <taxon>Elsinoaceae</taxon>
        <taxon>Elsinoe</taxon>
    </lineage>
</organism>
<dbReference type="EMBL" id="JAESVG020000010">
    <property type="protein sequence ID" value="KAG8623484.1"/>
    <property type="molecule type" value="Genomic_DNA"/>
</dbReference>
<dbReference type="Gene3D" id="3.60.40.10">
    <property type="entry name" value="PPM-type phosphatase domain"/>
    <property type="match status" value="1"/>
</dbReference>
<feature type="compositionally biased region" description="Low complexity" evidence="17">
    <location>
        <begin position="166"/>
        <end position="178"/>
    </location>
</feature>
<feature type="compositionally biased region" description="Basic and acidic residues" evidence="17">
    <location>
        <begin position="2233"/>
        <end position="2244"/>
    </location>
</feature>
<dbReference type="Gene3D" id="3.80.10.10">
    <property type="entry name" value="Ribonuclease Inhibitor"/>
    <property type="match status" value="3"/>
</dbReference>
<dbReference type="FunFam" id="3.80.10.10:FF:000220">
    <property type="entry name" value="Adenylate cyclase AcyA"/>
    <property type="match status" value="1"/>
</dbReference>
<dbReference type="Gene3D" id="3.30.70.1230">
    <property type="entry name" value="Nucleotide cyclase"/>
    <property type="match status" value="1"/>
</dbReference>
<evidence type="ECO:0000256" key="2">
    <source>
        <dbReference type="ARBA" id="ARBA00001946"/>
    </source>
</evidence>
<feature type="compositionally biased region" description="Basic residues" evidence="17">
    <location>
        <begin position="464"/>
        <end position="473"/>
    </location>
</feature>
<dbReference type="SMART" id="SM00365">
    <property type="entry name" value="LRR_SD22"/>
    <property type="match status" value="7"/>
</dbReference>
<dbReference type="InterPro" id="IPR032675">
    <property type="entry name" value="LRR_dom_sf"/>
</dbReference>
<dbReference type="PROSITE" id="PS50200">
    <property type="entry name" value="RA"/>
    <property type="match status" value="1"/>
</dbReference>
<feature type="region of interest" description="Disordered" evidence="17">
    <location>
        <begin position="2201"/>
        <end position="2244"/>
    </location>
</feature>
<feature type="compositionally biased region" description="Polar residues" evidence="17">
    <location>
        <begin position="207"/>
        <end position="219"/>
    </location>
</feature>
<feature type="compositionally biased region" description="Polar residues" evidence="17">
    <location>
        <begin position="98"/>
        <end position="107"/>
    </location>
</feature>
<feature type="region of interest" description="Disordered" evidence="17">
    <location>
        <begin position="2097"/>
        <end position="2166"/>
    </location>
</feature>
<dbReference type="CDD" id="cd17214">
    <property type="entry name" value="RA_CYR1_like"/>
    <property type="match status" value="1"/>
</dbReference>
<keyword evidence="8" id="KW-0479">Metal-binding</keyword>
<dbReference type="SMART" id="SM00314">
    <property type="entry name" value="RA"/>
    <property type="match status" value="1"/>
</dbReference>
<dbReference type="InterPro" id="IPR036457">
    <property type="entry name" value="PPM-type-like_dom_sf"/>
</dbReference>
<comment type="cofactor">
    <cofactor evidence="2">
        <name>Mg(2+)</name>
        <dbReference type="ChEBI" id="CHEBI:18420"/>
    </cofactor>
</comment>
<dbReference type="OrthoDB" id="2021138at2759"/>
<feature type="compositionally biased region" description="Polar residues" evidence="17">
    <location>
        <begin position="1087"/>
        <end position="1100"/>
    </location>
</feature>
<dbReference type="InterPro" id="IPR055414">
    <property type="entry name" value="LRR_R13L4/SHOC2-like"/>
</dbReference>
<feature type="compositionally biased region" description="Basic residues" evidence="17">
    <location>
        <begin position="310"/>
        <end position="322"/>
    </location>
</feature>
<keyword evidence="11" id="KW-0067">ATP-binding</keyword>
<feature type="compositionally biased region" description="Polar residues" evidence="17">
    <location>
        <begin position="430"/>
        <end position="439"/>
    </location>
</feature>
<dbReference type="SUPFAM" id="SSF52058">
    <property type="entry name" value="L domain-like"/>
    <property type="match status" value="2"/>
</dbReference>
<feature type="domain" description="Guanylate cyclase" evidence="18">
    <location>
        <begin position="1724"/>
        <end position="1861"/>
    </location>
</feature>
<dbReference type="Pfam" id="PF00211">
    <property type="entry name" value="Guanylate_cyc"/>
    <property type="match status" value="1"/>
</dbReference>
<evidence type="ECO:0000256" key="9">
    <source>
        <dbReference type="ARBA" id="ARBA00022737"/>
    </source>
</evidence>
<dbReference type="GO" id="GO:0005524">
    <property type="term" value="F:ATP binding"/>
    <property type="evidence" value="ECO:0007669"/>
    <property type="project" value="UniProtKB-KW"/>
</dbReference>
<dbReference type="InterPro" id="IPR000159">
    <property type="entry name" value="RA_dom"/>
</dbReference>
<feature type="compositionally biased region" description="Basic and acidic residues" evidence="17">
    <location>
        <begin position="474"/>
        <end position="489"/>
    </location>
</feature>
<evidence type="ECO:0000256" key="3">
    <source>
        <dbReference type="ARBA" id="ARBA00003896"/>
    </source>
</evidence>
<evidence type="ECO:0000256" key="8">
    <source>
        <dbReference type="ARBA" id="ARBA00022723"/>
    </source>
</evidence>
<evidence type="ECO:0000256" key="11">
    <source>
        <dbReference type="ARBA" id="ARBA00022840"/>
    </source>
</evidence>
<keyword evidence="7" id="KW-0433">Leucine-rich repeat</keyword>
<comment type="catalytic activity">
    <reaction evidence="1">
        <text>ATP = 3',5'-cyclic AMP + diphosphate</text>
        <dbReference type="Rhea" id="RHEA:15389"/>
        <dbReference type="ChEBI" id="CHEBI:30616"/>
        <dbReference type="ChEBI" id="CHEBI:33019"/>
        <dbReference type="ChEBI" id="CHEBI:58165"/>
        <dbReference type="EC" id="4.6.1.1"/>
    </reaction>
</comment>
<dbReference type="FunFam" id="3.80.10.10:FF:000305">
    <property type="entry name" value="Adenylate cyclase AcyA"/>
    <property type="match status" value="1"/>
</dbReference>
<evidence type="ECO:0000313" key="21">
    <source>
        <dbReference type="EMBL" id="KAG8623484.1"/>
    </source>
</evidence>
<comment type="similarity">
    <text evidence="4">Belongs to the adenylyl cyclase class-3 family.</text>
</comment>
<evidence type="ECO:0000256" key="17">
    <source>
        <dbReference type="SAM" id="MobiDB-lite"/>
    </source>
</evidence>
<feature type="region of interest" description="Disordered" evidence="17">
    <location>
        <begin position="1071"/>
        <end position="1178"/>
    </location>
</feature>
<feature type="domain" description="Ras-associating" evidence="19">
    <location>
        <begin position="592"/>
        <end position="683"/>
    </location>
</feature>
<dbReference type="PROSITE" id="PS51450">
    <property type="entry name" value="LRR"/>
    <property type="match status" value="3"/>
</dbReference>
<feature type="compositionally biased region" description="Basic and acidic residues" evidence="17">
    <location>
        <begin position="400"/>
        <end position="411"/>
    </location>
</feature>
<feature type="compositionally biased region" description="Polar residues" evidence="17">
    <location>
        <begin position="413"/>
        <end position="423"/>
    </location>
</feature>
<keyword evidence="9" id="KW-0677">Repeat</keyword>
<dbReference type="SMART" id="SM00364">
    <property type="entry name" value="LRR_BAC"/>
    <property type="match status" value="8"/>
</dbReference>
<evidence type="ECO:0000259" key="20">
    <source>
        <dbReference type="PROSITE" id="PS51746"/>
    </source>
</evidence>
<dbReference type="CDD" id="cd00143">
    <property type="entry name" value="PP2Cc"/>
    <property type="match status" value="1"/>
</dbReference>
<evidence type="ECO:0000256" key="13">
    <source>
        <dbReference type="ARBA" id="ARBA00022998"/>
    </source>
</evidence>
<evidence type="ECO:0000259" key="18">
    <source>
        <dbReference type="PROSITE" id="PS50125"/>
    </source>
</evidence>
<dbReference type="EC" id="4.6.1.1" evidence="5"/>
<reference evidence="21" key="1">
    <citation type="submission" date="2021-07" db="EMBL/GenBank/DDBJ databases">
        <title>Elsinoe batatas strain:CRI-CJ2 Genome sequencing and assembly.</title>
        <authorList>
            <person name="Huang L."/>
        </authorList>
    </citation>
    <scope>NUCLEOTIDE SEQUENCE</scope>
    <source>
        <strain evidence="21">CRI-CJ2</strain>
    </source>
</reference>
<evidence type="ECO:0000256" key="15">
    <source>
        <dbReference type="ARBA" id="ARBA00032597"/>
    </source>
</evidence>
<feature type="compositionally biased region" description="Polar residues" evidence="17">
    <location>
        <begin position="1126"/>
        <end position="1168"/>
    </location>
</feature>
<sequence>METARKGSTSGSVAESWRSSETVKGEATRFASLETPPRTKSTRKSPLDRDLEISPHTVVTPGSRYNVAPWEADDLSGDHRKDLSRLNAGPPVPPKNGHSPTNSTSHSPAGPFKDPTPQYSRANRPSRLPSSVFGASFDVNDDFGAMSPGFHPMNSGDYLQEERRPSVASSSTVSSTASGSRLATAFKKKKKLQGFFGEEYANEHGNRQGSDGSLPQSMLTVGDGMSMLSRPYGGNDDSRSMRSRTIGGDGASVMSRQGSTSGYRPPSPNGSIKPKGPKPSSEVTPWDFQETDDVPQLPESGTATPNRSKAPGRLHLPGHRHNKSQDEKKSSQDDGRPAGRDYDQNGVRASVSSTSTLKPRSSSPTPSMGSIQSRDTTFSTRTASSSQGGKRSIFSRVTGRHKDSTPPERSLKTLPSSAGTFTPSPRHPSVVSTIDTSKSNKNRKPTLADLGRPFGGNEKTASKEKHRLPFKSSKKGESRDDGPRTKDPNGIKTDGNGNVAALWHLDTDMGNMEGIIDLQQLRQPSFVMTPPVGKFDNAEEGFPFAVPEPPPDAPGAGAWDAPDSWAVKRIPDMPADQDEEEENGPKDKDAGPMFFMRIFRADSTFAVISAGINTTSSELIQTMAKKTYLQDELDTYQIVMRKRGLSRQLSGFEKPLQIQTALLQMAGYQDNDNLSDLGREDHGYLCRFTFLPSKMTGYSSLEKDPGFNKMQRFNHIDLAGRNLVTIPIALYQKASEIITLNLSQNLSLDIPKDFMQSCMNLREVKYTSNEATRIPSSFALAGKLTMVDFSNNRLENLDYSDLDRLQGLISLKLSNNKLVTLPDYLGHYQALRSLNLASNSLTEFPDFLGELTTLVDLDVSFNSISSLPSVGKLTNLERLFATNNKLSGSFPDNFKDLVSLNSLDVRFNTIDSIDVMSQLPKLEHLMVGHNSISAFEGTFSRLKLLFIDHNPVTRFGLASPVPSLSVLNIASAKLAQLPDDLYMKMSGLTKLVLNKNHLVSVSPQVGRLAKLEHLSIAKNALDSLPPEIGHLQNLRYLDVRENNLNRLPSEIWYARRLEALNVASNVLADFPKPGNPPKDMPGDIMGQTPTVTPGTLSSSPDFDELGKLEGFQMRRPSYVGGPMPAGQTSPGPSQNLRKGSTASALSSGRNPSLTARSSQESNLGTPTPANRKDSTLSGKLAQTFTSSLRTLILADNRLTDDVFDELMLLTELRQLNLSYNEIYDMPPRTIKRWPNLTELYLSGNDLTSLPAEDLEDGSSLRILHLNSNKFQVLPAEIGKIQKLQTLDVASNSLKYNVTNWPYDWNWNYNPQLRYLNLSGNKRLEIRPNANAITRGETKDLTDFSTLTNLRILGLMDVTLTIPSVPDEGPDRRVRTAGSIIGTSIPYGMADTLGRSEHLSTLDMVIPNFQGHEDQTVFGMFDGQALSSGGSRVARYLHEKFRYHLSDELEKLKLDKETPIDALRRAYLGLNKELATAATQATDKQEAAPGTIHRASVGGPELGDDDISSGAVATVCYLHGMDLYVSNVGDAQALLISSEGSHRIITQKHDPAEAGERQRIKTAGGFVSRQGKLNDVLEVSRAFGYAQYMPVVTAAPHVSKISLKETDEMILLASRELWDYLTFDFAVDIARSERTDLMRAAQKLRDLAIAFGATSKIMVMMVGVSDLRKRERARFRTHSMSMGPTGMADDYFATARRAKRGRDNVGDSKLARLDQEVEAPTGDVSLVFTDIKNSTMLWESYPVAMRSAIKMHNEVMRRHLRIIGGYEVKTEGDAFMVAFPTVTSALLWCFTIQSQLLEVQWPSEILNSAQGQEVLDAEDNIIFRGLSVRMGIHWGRPVCETDPITKRMDYFGPMVNRAARIESVADGGQITVSSDFIAEIQRLLETHIESDRAGSAGSEETMADDHINAAIRRELRSLSSQGFEVKDLGLKHLKGLENPEYIYLMYPHSLASRLVVQQQRAEAEAAAAAGTSEGRPQNSRLAVDPESLWKLRDVSLRLEMLCSTLETPNVKSISKIEPTLTDRSYKMEDGQVTDPFVVGFVEHQVARIETAITTLVLRNALRPFRPGNMLASACPISDILGDILGQLSELQDIKESHPHLLSSKPHPPFHRPQSYASNPRSSILSGAGSSLGANRSSILSNGASTGTGPATGAGANRSSVASSNRPNSVVRISTALSGGDRSSVLSGSGRPASVVSQRPNSVINIRERQERERQGSVVSPGAGGPGGRPMSVKRIGELRGEGGEE</sequence>
<dbReference type="SUPFAM" id="SSF81606">
    <property type="entry name" value="PP2C-like"/>
    <property type="match status" value="1"/>
</dbReference>
<dbReference type="SMART" id="SM00332">
    <property type="entry name" value="PP2Cc"/>
    <property type="match status" value="1"/>
</dbReference>
<evidence type="ECO:0000256" key="14">
    <source>
        <dbReference type="ARBA" id="ARBA00023239"/>
    </source>
</evidence>
<dbReference type="Pfam" id="PF13855">
    <property type="entry name" value="LRR_8"/>
    <property type="match status" value="2"/>
</dbReference>
<evidence type="ECO:0000256" key="7">
    <source>
        <dbReference type="ARBA" id="ARBA00022614"/>
    </source>
</evidence>
<comment type="caution">
    <text evidence="21">The sequence shown here is derived from an EMBL/GenBank/DDBJ whole genome shotgun (WGS) entry which is preliminary data.</text>
</comment>
<dbReference type="Pfam" id="PF23010">
    <property type="entry name" value="RA_3"/>
    <property type="match status" value="1"/>
</dbReference>
<keyword evidence="13" id="KW-0115">cAMP biosynthesis</keyword>
<evidence type="ECO:0000256" key="5">
    <source>
        <dbReference type="ARBA" id="ARBA00012201"/>
    </source>
</evidence>
<evidence type="ECO:0000256" key="1">
    <source>
        <dbReference type="ARBA" id="ARBA00001593"/>
    </source>
</evidence>
<dbReference type="InterPro" id="IPR050216">
    <property type="entry name" value="LRR_domain-containing"/>
</dbReference>
<evidence type="ECO:0000256" key="6">
    <source>
        <dbReference type="ARBA" id="ARBA00021420"/>
    </source>
</evidence>
<gene>
    <name evidence="21" type="ORF">KVT40_008460</name>
</gene>
<dbReference type="InterPro" id="IPR055071">
    <property type="entry name" value="RA_PHLPP-like"/>
</dbReference>
<dbReference type="InterPro" id="IPR001054">
    <property type="entry name" value="A/G_cyclase"/>
</dbReference>
<evidence type="ECO:0000256" key="10">
    <source>
        <dbReference type="ARBA" id="ARBA00022741"/>
    </source>
</evidence>
<dbReference type="PANTHER" id="PTHR48051">
    <property type="match status" value="1"/>
</dbReference>
<dbReference type="GO" id="GO:0046872">
    <property type="term" value="F:metal ion binding"/>
    <property type="evidence" value="ECO:0007669"/>
    <property type="project" value="UniProtKB-KW"/>
</dbReference>
<dbReference type="Pfam" id="PF00481">
    <property type="entry name" value="PP2C"/>
    <property type="match status" value="1"/>
</dbReference>
<feature type="compositionally biased region" description="Polar residues" evidence="17">
    <location>
        <begin position="368"/>
        <end position="389"/>
    </location>
</feature>
<dbReference type="GO" id="GO:0006171">
    <property type="term" value="P:cAMP biosynthetic process"/>
    <property type="evidence" value="ECO:0007669"/>
    <property type="project" value="UniProtKB-KW"/>
</dbReference>
<dbReference type="PROSITE" id="PS50125">
    <property type="entry name" value="GUANYLATE_CYCLASE_2"/>
    <property type="match status" value="1"/>
</dbReference>
<feature type="compositionally biased region" description="Basic and acidic residues" evidence="17">
    <location>
        <begin position="323"/>
        <end position="343"/>
    </location>
</feature>
<keyword evidence="22" id="KW-1185">Reference proteome</keyword>
<feature type="compositionally biased region" description="Low complexity" evidence="17">
    <location>
        <begin position="2119"/>
        <end position="2154"/>
    </location>
</feature>
<dbReference type="Proteomes" id="UP000809789">
    <property type="component" value="Unassembled WGS sequence"/>
</dbReference>
<dbReference type="Pfam" id="PF23598">
    <property type="entry name" value="LRR_14"/>
    <property type="match status" value="1"/>
</dbReference>
<proteinExistence type="inferred from homology"/>
<dbReference type="SMART" id="SM00044">
    <property type="entry name" value="CYCc"/>
    <property type="match status" value="1"/>
</dbReference>
<evidence type="ECO:0000256" key="12">
    <source>
        <dbReference type="ARBA" id="ARBA00022842"/>
    </source>
</evidence>
<comment type="function">
    <text evidence="3">Plays essential roles in regulation of cellular metabolism by catalyzing the synthesis of a second messenger, cAMP.</text>
</comment>
<keyword evidence="10" id="KW-0547">Nucleotide-binding</keyword>
<feature type="region of interest" description="Disordered" evidence="17">
    <location>
        <begin position="1"/>
        <end position="182"/>
    </location>
</feature>
<keyword evidence="12" id="KW-0460">Magnesium</keyword>